<proteinExistence type="predicted"/>
<dbReference type="AlphaFoldDB" id="A0A3E0H0M7"/>
<name>A0A3E0H0M7_9PSEU</name>
<evidence type="ECO:0000256" key="1">
    <source>
        <dbReference type="SAM" id="Phobius"/>
    </source>
</evidence>
<dbReference type="InterPro" id="IPR047789">
    <property type="entry name" value="CU044_5270-like"/>
</dbReference>
<feature type="transmembrane region" description="Helical" evidence="1">
    <location>
        <begin position="53"/>
        <end position="75"/>
    </location>
</feature>
<keyword evidence="3" id="KW-1185">Reference proteome</keyword>
<keyword evidence="1" id="KW-0812">Transmembrane</keyword>
<evidence type="ECO:0000313" key="2">
    <source>
        <dbReference type="EMBL" id="REH35375.1"/>
    </source>
</evidence>
<evidence type="ECO:0000313" key="3">
    <source>
        <dbReference type="Proteomes" id="UP000256269"/>
    </source>
</evidence>
<reference evidence="2 3" key="1">
    <citation type="submission" date="2018-08" db="EMBL/GenBank/DDBJ databases">
        <title>Genomic Encyclopedia of Archaeal and Bacterial Type Strains, Phase II (KMG-II): from individual species to whole genera.</title>
        <authorList>
            <person name="Goeker M."/>
        </authorList>
    </citation>
    <scope>NUCLEOTIDE SEQUENCE [LARGE SCALE GENOMIC DNA]</scope>
    <source>
        <strain evidence="2 3">DSM 45791</strain>
    </source>
</reference>
<accession>A0A3E0H0M7</accession>
<gene>
    <name evidence="2" type="ORF">BCF44_118236</name>
</gene>
<keyword evidence="1" id="KW-1133">Transmembrane helix</keyword>
<protein>
    <recommendedName>
        <fullName evidence="4">CU044_5270 family protein</fullName>
    </recommendedName>
</protein>
<comment type="caution">
    <text evidence="2">The sequence shown here is derived from an EMBL/GenBank/DDBJ whole genome shotgun (WGS) entry which is preliminary data.</text>
</comment>
<dbReference type="Proteomes" id="UP000256269">
    <property type="component" value="Unassembled WGS sequence"/>
</dbReference>
<evidence type="ECO:0008006" key="4">
    <source>
        <dbReference type="Google" id="ProtNLM"/>
    </source>
</evidence>
<sequence length="338" mass="36249">MLDGLRPMEDDVVKAAVSELPEMSDEAVAAGRAKLLAAMRPATPVAPLRRRRAWLVATAVVVGVLVLTLVGPALVPDDSPKVGTATAAEALSQAATETGDVVLRPGQFLYVHNSTRVMSSANRDQDDIAWAYIADETYETWVPADQGQTWELRRTSTGAKTWVKGSPADVPKDLPPLMELGDWKARNGEFWGRSEQPSFFHPTPAYLAALPRDPRQLFQKLSAEEHGDQGADLLRVIGLGLDTGLIPAELRKSVYEALAYVPALQIVDDTADLDGRRGTAFGVTQGRDSVQLVIDTRTGAYLGSRELLARDWAGVKAGTVTSSSSLTSRVVGAMGSTS</sequence>
<organism evidence="2 3">
    <name type="scientific">Kutzneria buriramensis</name>
    <dbReference type="NCBI Taxonomy" id="1045776"/>
    <lineage>
        <taxon>Bacteria</taxon>
        <taxon>Bacillati</taxon>
        <taxon>Actinomycetota</taxon>
        <taxon>Actinomycetes</taxon>
        <taxon>Pseudonocardiales</taxon>
        <taxon>Pseudonocardiaceae</taxon>
        <taxon>Kutzneria</taxon>
    </lineage>
</organism>
<dbReference type="NCBIfam" id="NF038083">
    <property type="entry name" value="CU044_5270_fam"/>
    <property type="match status" value="1"/>
</dbReference>
<keyword evidence="1" id="KW-0472">Membrane</keyword>
<dbReference type="EMBL" id="QUNO01000018">
    <property type="protein sequence ID" value="REH35375.1"/>
    <property type="molecule type" value="Genomic_DNA"/>
</dbReference>